<evidence type="ECO:0000313" key="1">
    <source>
        <dbReference type="EMBL" id="OHA08546.1"/>
    </source>
</evidence>
<organism evidence="1 2">
    <name type="scientific">Candidatus Sungbacteria bacterium RIFCSPLOWO2_01_FULL_60_25</name>
    <dbReference type="NCBI Taxonomy" id="1802281"/>
    <lineage>
        <taxon>Bacteria</taxon>
        <taxon>Candidatus Sungiibacteriota</taxon>
    </lineage>
</organism>
<accession>A0A1G2LA82</accession>
<name>A0A1G2LA82_9BACT</name>
<dbReference type="EMBL" id="MHQT01000039">
    <property type="protein sequence ID" value="OHA08546.1"/>
    <property type="molecule type" value="Genomic_DNA"/>
</dbReference>
<protein>
    <submittedName>
        <fullName evidence="1">Uncharacterized protein</fullName>
    </submittedName>
</protein>
<evidence type="ECO:0000313" key="2">
    <source>
        <dbReference type="Proteomes" id="UP000178977"/>
    </source>
</evidence>
<reference evidence="1 2" key="1">
    <citation type="journal article" date="2016" name="Nat. Commun.">
        <title>Thousands of microbial genomes shed light on interconnected biogeochemical processes in an aquifer system.</title>
        <authorList>
            <person name="Anantharaman K."/>
            <person name="Brown C.T."/>
            <person name="Hug L.A."/>
            <person name="Sharon I."/>
            <person name="Castelle C.J."/>
            <person name="Probst A.J."/>
            <person name="Thomas B.C."/>
            <person name="Singh A."/>
            <person name="Wilkins M.J."/>
            <person name="Karaoz U."/>
            <person name="Brodie E.L."/>
            <person name="Williams K.H."/>
            <person name="Hubbard S.S."/>
            <person name="Banfield J.F."/>
        </authorList>
    </citation>
    <scope>NUCLEOTIDE SEQUENCE [LARGE SCALE GENOMIC DNA]</scope>
</reference>
<proteinExistence type="predicted"/>
<dbReference type="Proteomes" id="UP000178977">
    <property type="component" value="Unassembled WGS sequence"/>
</dbReference>
<sequence length="227" mass="25331">MHLRDIPCLPSDISGFVVDFNDPGPPKVQGVVVKLPYADDARLHPLVRIRGFVFVTGGPDPCAYFVHRLFEVAEIVRISDELLEDVERHSEEVFLASLRLLRKPAVIDAAERSLGGPGETLEIGNTFAYPLPWPWEMILDGKWGELGTRAWAMRGLTPDSVHEMLVPGTQEYLTGLRLFIQDMTRKFSSRSTPFWVASGKISTASRQRTVPIEHPHIVAPSNIIPLA</sequence>
<dbReference type="AlphaFoldDB" id="A0A1G2LA82"/>
<comment type="caution">
    <text evidence="1">The sequence shown here is derived from an EMBL/GenBank/DDBJ whole genome shotgun (WGS) entry which is preliminary data.</text>
</comment>
<gene>
    <name evidence="1" type="ORF">A3A44_02935</name>
</gene>